<evidence type="ECO:0000256" key="4">
    <source>
        <dbReference type="ARBA" id="ARBA00022452"/>
    </source>
</evidence>
<name>A0ABV4CRV6_9BACT</name>
<keyword evidence="4" id="KW-1134">Transmembrane beta strand</keyword>
<dbReference type="RefSeq" id="WP_121699642.1">
    <property type="nucleotide sequence ID" value="NZ_JBCLPP010000002.1"/>
</dbReference>
<keyword evidence="6" id="KW-0472">Membrane</keyword>
<protein>
    <submittedName>
        <fullName evidence="9">TolC family protein</fullName>
    </submittedName>
</protein>
<sequence length="431" mass="48259">MKSHILTAVFLSLTMTAMADSWSLERCIDYAVENNITVKMRDADRMSSRQSVTDAKSRYLPSLSASAGQSWNLGRGLTAENTYADRNTSNFQWGASLSLPLFSGMSTTRQVELAKANLATVMEQYEAAKEEITLNVIAAYLQVLYTQELNDVAKNQVELSQYELSRQEALLEAGKIPEVDMLEAKAQLAQDELNLSQTANDIRLAIVDLTQLLELDDIDGFEVEPLDGDNDMIISPADAYASALQYNHSLRAARMNIEASDKNISLAKSGYLPTLSFNAGIGSSYYKVTGYENEGFAHQMKNNYSTYFGFSLNIPIFDALSTRNSVRRAKVQRINAQLQYDQAEQTLFKSIQQAYYRADGADKKLKASIVAEDTANKAFEAMKEKYNIGRATPTEYEQAKAKAMRTTAERIQAHYELILRTRILTFYSQPH</sequence>
<comment type="caution">
    <text evidence="9">The sequence shown here is derived from an EMBL/GenBank/DDBJ whole genome shotgun (WGS) entry which is preliminary data.</text>
</comment>
<keyword evidence="5" id="KW-0812">Transmembrane</keyword>
<dbReference type="InterPro" id="IPR003423">
    <property type="entry name" value="OMP_efflux"/>
</dbReference>
<dbReference type="SUPFAM" id="SSF56954">
    <property type="entry name" value="Outer membrane efflux proteins (OEP)"/>
    <property type="match status" value="1"/>
</dbReference>
<organism evidence="9 10">
    <name type="scientific">Heminiphilus faecis</name>
    <dbReference type="NCBI Taxonomy" id="2601703"/>
    <lineage>
        <taxon>Bacteria</taxon>
        <taxon>Pseudomonadati</taxon>
        <taxon>Bacteroidota</taxon>
        <taxon>Bacteroidia</taxon>
        <taxon>Bacteroidales</taxon>
        <taxon>Muribaculaceae</taxon>
        <taxon>Heminiphilus</taxon>
    </lineage>
</organism>
<evidence type="ECO:0000256" key="5">
    <source>
        <dbReference type="ARBA" id="ARBA00022692"/>
    </source>
</evidence>
<evidence type="ECO:0000256" key="8">
    <source>
        <dbReference type="SAM" id="SignalP"/>
    </source>
</evidence>
<comment type="similarity">
    <text evidence="2">Belongs to the outer membrane factor (OMF) (TC 1.B.17) family.</text>
</comment>
<evidence type="ECO:0000256" key="1">
    <source>
        <dbReference type="ARBA" id="ARBA00004442"/>
    </source>
</evidence>
<dbReference type="Proteomes" id="UP001565200">
    <property type="component" value="Unassembled WGS sequence"/>
</dbReference>
<dbReference type="PANTHER" id="PTHR30026">
    <property type="entry name" value="OUTER MEMBRANE PROTEIN TOLC"/>
    <property type="match status" value="1"/>
</dbReference>
<evidence type="ECO:0000313" key="9">
    <source>
        <dbReference type="EMBL" id="MEY8244114.1"/>
    </source>
</evidence>
<dbReference type="EMBL" id="JBCLPP010000002">
    <property type="protein sequence ID" value="MEY8244114.1"/>
    <property type="molecule type" value="Genomic_DNA"/>
</dbReference>
<keyword evidence="8" id="KW-0732">Signal</keyword>
<keyword evidence="10" id="KW-1185">Reference proteome</keyword>
<evidence type="ECO:0000313" key="10">
    <source>
        <dbReference type="Proteomes" id="UP001565200"/>
    </source>
</evidence>
<accession>A0ABV4CRV6</accession>
<evidence type="ECO:0000256" key="7">
    <source>
        <dbReference type="ARBA" id="ARBA00023237"/>
    </source>
</evidence>
<dbReference type="Gene3D" id="1.20.1600.10">
    <property type="entry name" value="Outer membrane efflux proteins (OEP)"/>
    <property type="match status" value="1"/>
</dbReference>
<gene>
    <name evidence="9" type="ORF">AAK873_00620</name>
</gene>
<dbReference type="Pfam" id="PF02321">
    <property type="entry name" value="OEP"/>
    <property type="match status" value="2"/>
</dbReference>
<dbReference type="InterPro" id="IPR051906">
    <property type="entry name" value="TolC-like"/>
</dbReference>
<keyword evidence="7" id="KW-0998">Cell outer membrane</keyword>
<evidence type="ECO:0000256" key="2">
    <source>
        <dbReference type="ARBA" id="ARBA00007613"/>
    </source>
</evidence>
<reference evidence="9 10" key="1">
    <citation type="submission" date="2024-03" db="EMBL/GenBank/DDBJ databases">
        <title>Mouse gut bacterial collection (mGBC) of GemPharmatech.</title>
        <authorList>
            <person name="He Y."/>
            <person name="Dong L."/>
            <person name="Wu D."/>
            <person name="Gao X."/>
            <person name="Lin Z."/>
        </authorList>
    </citation>
    <scope>NUCLEOTIDE SEQUENCE [LARGE SCALE GENOMIC DNA]</scope>
    <source>
        <strain evidence="9 10">54-13</strain>
    </source>
</reference>
<evidence type="ECO:0000256" key="6">
    <source>
        <dbReference type="ARBA" id="ARBA00023136"/>
    </source>
</evidence>
<keyword evidence="3" id="KW-0813">Transport</keyword>
<feature type="chain" id="PRO_5046632957" evidence="8">
    <location>
        <begin position="20"/>
        <end position="431"/>
    </location>
</feature>
<comment type="subcellular location">
    <subcellularLocation>
        <location evidence="1">Cell outer membrane</location>
    </subcellularLocation>
</comment>
<proteinExistence type="inferred from homology"/>
<evidence type="ECO:0000256" key="3">
    <source>
        <dbReference type="ARBA" id="ARBA00022448"/>
    </source>
</evidence>
<dbReference type="PANTHER" id="PTHR30026:SF20">
    <property type="entry name" value="OUTER MEMBRANE PROTEIN TOLC"/>
    <property type="match status" value="1"/>
</dbReference>
<feature type="signal peptide" evidence="8">
    <location>
        <begin position="1"/>
        <end position="19"/>
    </location>
</feature>